<dbReference type="FunFam" id="3.90.870.10:FF:000001">
    <property type="entry name" value="Riboflavin biosynthesis protein RibBA"/>
    <property type="match status" value="1"/>
</dbReference>
<evidence type="ECO:0000256" key="12">
    <source>
        <dbReference type="ARBA" id="ARBA00022842"/>
    </source>
</evidence>
<comment type="similarity">
    <text evidence="6 19">In the N-terminal section; belongs to the DHBP synthase family.</text>
</comment>
<dbReference type="SUPFAM" id="SSF55821">
    <property type="entry name" value="YrdC/RibB"/>
    <property type="match status" value="1"/>
</dbReference>
<comment type="pathway">
    <text evidence="5 19">Cofactor biosynthesis; riboflavin biosynthesis; 2-hydroxy-3-oxobutyl phosphate from D-ribulose 5-phosphate: step 1/1.</text>
</comment>
<keyword evidence="9 19" id="KW-0547">Nucleotide-binding</keyword>
<feature type="region of interest" description="DHBP synthase" evidence="19">
    <location>
        <begin position="1"/>
        <end position="202"/>
    </location>
</feature>
<feature type="site" description="Essential for DHBP synthase activity" evidence="19">
    <location>
        <position position="165"/>
    </location>
</feature>
<dbReference type="GO" id="GO:0008686">
    <property type="term" value="F:3,4-dihydroxy-2-butanone-4-phosphate synthase activity"/>
    <property type="evidence" value="ECO:0007669"/>
    <property type="project" value="UniProtKB-UniRule"/>
</dbReference>
<comment type="pathway">
    <text evidence="4 19">Cofactor biosynthesis; riboflavin biosynthesis; 5-amino-6-(D-ribitylamino)uracil from GTP: step 1/4.</text>
</comment>
<dbReference type="PIRSF" id="PIRSF001259">
    <property type="entry name" value="RibA"/>
    <property type="match status" value="1"/>
</dbReference>
<dbReference type="HAMAP" id="MF_00180">
    <property type="entry name" value="RibB"/>
    <property type="match status" value="1"/>
</dbReference>
<feature type="binding site" evidence="19">
    <location>
        <position position="358"/>
    </location>
    <ligand>
        <name>GTP</name>
        <dbReference type="ChEBI" id="CHEBI:37565"/>
    </ligand>
</feature>
<dbReference type="NCBIfam" id="TIGR00505">
    <property type="entry name" value="ribA"/>
    <property type="match status" value="1"/>
</dbReference>
<feature type="binding site" evidence="19">
    <location>
        <position position="318"/>
    </location>
    <ligand>
        <name>GTP</name>
        <dbReference type="ChEBI" id="CHEBI:37565"/>
    </ligand>
</feature>
<dbReference type="InterPro" id="IPR000422">
    <property type="entry name" value="DHBP_synthase_RibB"/>
</dbReference>
<feature type="binding site" evidence="19">
    <location>
        <position position="271"/>
    </location>
    <ligand>
        <name>Zn(2+)</name>
        <dbReference type="ChEBI" id="CHEBI:29105"/>
        <note>catalytic</note>
    </ligand>
</feature>
<keyword evidence="7 19" id="KW-0686">Riboflavin biosynthesis</keyword>
<dbReference type="InterPro" id="IPR016299">
    <property type="entry name" value="Riboflavin_synth_RibBA"/>
</dbReference>
<evidence type="ECO:0000256" key="18">
    <source>
        <dbReference type="ARBA" id="ARBA00049295"/>
    </source>
</evidence>
<keyword evidence="11 19" id="KW-0862">Zinc</keyword>
<dbReference type="InterPro" id="IPR036144">
    <property type="entry name" value="RibA-like_sf"/>
</dbReference>
<dbReference type="GO" id="GO:0000287">
    <property type="term" value="F:magnesium ion binding"/>
    <property type="evidence" value="ECO:0007669"/>
    <property type="project" value="UniProtKB-UniRule"/>
</dbReference>
<dbReference type="EC" id="4.1.99.12" evidence="19"/>
<evidence type="ECO:0000256" key="7">
    <source>
        <dbReference type="ARBA" id="ARBA00022619"/>
    </source>
</evidence>
<dbReference type="GO" id="GO:0005829">
    <property type="term" value="C:cytosol"/>
    <property type="evidence" value="ECO:0007669"/>
    <property type="project" value="TreeGrafter"/>
</dbReference>
<dbReference type="Gene3D" id="3.40.50.10990">
    <property type="entry name" value="GTP cyclohydrolase II"/>
    <property type="match status" value="1"/>
</dbReference>
<comment type="cofactor">
    <cofactor evidence="19">
        <name>Mg(2+)</name>
        <dbReference type="ChEBI" id="CHEBI:18420"/>
    </cofactor>
    <cofactor evidence="19">
        <name>Mn(2+)</name>
        <dbReference type="ChEBI" id="CHEBI:29035"/>
    </cofactor>
    <text evidence="19">Binds 2 divalent metal cations per subunit. Magnesium or manganese.</text>
</comment>
<reference evidence="21 22" key="1">
    <citation type="journal article" date="2021" name="bioRxiv">
        <title>Unique metabolic strategies in Hadean analogues reveal hints for primordial physiology.</title>
        <authorList>
            <person name="Nobu M.K."/>
            <person name="Nakai R."/>
            <person name="Tamazawa S."/>
            <person name="Mori H."/>
            <person name="Toyoda A."/>
            <person name="Ijiri A."/>
            <person name="Suzuki S."/>
            <person name="Kurokawa K."/>
            <person name="Kamagata Y."/>
            <person name="Tamaki H."/>
        </authorList>
    </citation>
    <scope>NUCLEOTIDE SEQUENCE [LARGE SCALE GENOMIC DNA]</scope>
    <source>
        <strain evidence="21">BS525</strain>
    </source>
</reference>
<evidence type="ECO:0000256" key="19">
    <source>
        <dbReference type="HAMAP-Rule" id="MF_01283"/>
    </source>
</evidence>
<dbReference type="HAMAP" id="MF_01283">
    <property type="entry name" value="RibBA"/>
    <property type="match status" value="1"/>
</dbReference>
<evidence type="ECO:0000256" key="5">
    <source>
        <dbReference type="ARBA" id="ARBA00004904"/>
    </source>
</evidence>
<feature type="binding site" evidence="19">
    <location>
        <position position="30"/>
    </location>
    <ligand>
        <name>Mg(2+)</name>
        <dbReference type="ChEBI" id="CHEBI:18420"/>
        <label>1</label>
    </ligand>
</feature>
<feature type="active site" description="Nucleophile; for GTP cyclohydrolase activity" evidence="19">
    <location>
        <position position="332"/>
    </location>
</feature>
<feature type="binding site" evidence="19">
    <location>
        <position position="165"/>
    </location>
    <ligand>
        <name>D-ribulose 5-phosphate</name>
        <dbReference type="ChEBI" id="CHEBI:58121"/>
    </ligand>
</feature>
<feature type="binding site" evidence="19">
    <location>
        <position position="258"/>
    </location>
    <ligand>
        <name>Zn(2+)</name>
        <dbReference type="ChEBI" id="CHEBI:29105"/>
        <note>catalytic</note>
    </ligand>
</feature>
<evidence type="ECO:0000313" key="22">
    <source>
        <dbReference type="Proteomes" id="UP000811545"/>
    </source>
</evidence>
<dbReference type="InterPro" id="IPR017945">
    <property type="entry name" value="DHBP_synth_RibB-like_a/b_dom"/>
</dbReference>
<feature type="binding site" evidence="19">
    <location>
        <begin position="29"/>
        <end position="30"/>
    </location>
    <ligand>
        <name>D-ribulose 5-phosphate</name>
        <dbReference type="ChEBI" id="CHEBI:58121"/>
    </ligand>
</feature>
<feature type="binding site" evidence="19">
    <location>
        <position position="144"/>
    </location>
    <ligand>
        <name>Mg(2+)</name>
        <dbReference type="ChEBI" id="CHEBI:18420"/>
        <label>2</label>
    </ligand>
</feature>
<keyword evidence="14 19" id="KW-0464">Manganese</keyword>
<dbReference type="NCBIfam" id="NF006803">
    <property type="entry name" value="PRK09311.1"/>
    <property type="match status" value="1"/>
</dbReference>
<comment type="caution">
    <text evidence="21">The sequence shown here is derived from an EMBL/GenBank/DDBJ whole genome shotgun (WGS) entry which is preliminary data.</text>
</comment>
<organism evidence="21 22">
    <name type="scientific">Psychracetigena formicireducens</name>
    <dbReference type="NCBI Taxonomy" id="2986056"/>
    <lineage>
        <taxon>Bacteria</taxon>
        <taxon>Bacillati</taxon>
        <taxon>Candidatus Lithacetigenota</taxon>
        <taxon>Candidatus Psychracetigena</taxon>
    </lineage>
</organism>
<feature type="binding site" evidence="19">
    <location>
        <position position="34"/>
    </location>
    <ligand>
        <name>D-ribulose 5-phosphate</name>
        <dbReference type="ChEBI" id="CHEBI:58121"/>
    </ligand>
</feature>
<dbReference type="EC" id="3.5.4.25" evidence="19"/>
<comment type="cofactor">
    <cofactor evidence="2">
        <name>Mn(2+)</name>
        <dbReference type="ChEBI" id="CHEBI:29035"/>
    </cofactor>
</comment>
<feature type="site" description="Essential for DHBP synthase activity" evidence="19">
    <location>
        <position position="127"/>
    </location>
</feature>
<gene>
    <name evidence="19 21" type="primary">ribBA</name>
    <name evidence="21" type="ORF">DDT42_00162</name>
</gene>
<dbReference type="PANTHER" id="PTHR21327">
    <property type="entry name" value="GTP CYCLOHYDROLASE II-RELATED"/>
    <property type="match status" value="1"/>
</dbReference>
<evidence type="ECO:0000256" key="2">
    <source>
        <dbReference type="ARBA" id="ARBA00001936"/>
    </source>
</evidence>
<dbReference type="GO" id="GO:0008270">
    <property type="term" value="F:zinc ion binding"/>
    <property type="evidence" value="ECO:0007669"/>
    <property type="project" value="UniProtKB-UniRule"/>
</dbReference>
<dbReference type="NCBIfam" id="NF001591">
    <property type="entry name" value="PRK00393.1"/>
    <property type="match status" value="1"/>
</dbReference>
<dbReference type="NCBIfam" id="TIGR00506">
    <property type="entry name" value="ribB"/>
    <property type="match status" value="1"/>
</dbReference>
<feature type="binding site" evidence="19">
    <location>
        <begin position="141"/>
        <end position="145"/>
    </location>
    <ligand>
        <name>D-ribulose 5-phosphate</name>
        <dbReference type="ChEBI" id="CHEBI:58121"/>
    </ligand>
</feature>
<keyword evidence="16 19" id="KW-0511">Multifunctional enzyme</keyword>
<dbReference type="EMBL" id="QLTW01000004">
    <property type="protein sequence ID" value="MBT9144327.1"/>
    <property type="molecule type" value="Genomic_DNA"/>
</dbReference>
<evidence type="ECO:0000256" key="9">
    <source>
        <dbReference type="ARBA" id="ARBA00022741"/>
    </source>
</evidence>
<dbReference type="PANTHER" id="PTHR21327:SF18">
    <property type="entry name" value="3,4-DIHYDROXY-2-BUTANONE 4-PHOSPHATE SYNTHASE"/>
    <property type="match status" value="1"/>
</dbReference>
<dbReference type="Gene3D" id="3.90.870.10">
    <property type="entry name" value="DHBP synthase"/>
    <property type="match status" value="1"/>
</dbReference>
<feature type="binding site" evidence="19">
    <location>
        <begin position="296"/>
        <end position="298"/>
    </location>
    <ligand>
        <name>GTP</name>
        <dbReference type="ChEBI" id="CHEBI:37565"/>
    </ligand>
</feature>
<evidence type="ECO:0000256" key="11">
    <source>
        <dbReference type="ARBA" id="ARBA00022833"/>
    </source>
</evidence>
<evidence type="ECO:0000256" key="16">
    <source>
        <dbReference type="ARBA" id="ARBA00023268"/>
    </source>
</evidence>
<dbReference type="GO" id="GO:0030145">
    <property type="term" value="F:manganese ion binding"/>
    <property type="evidence" value="ECO:0007669"/>
    <property type="project" value="UniProtKB-UniRule"/>
</dbReference>
<feature type="domain" description="GTP cyclohydrolase II" evidence="20">
    <location>
        <begin position="211"/>
        <end position="374"/>
    </location>
</feature>
<evidence type="ECO:0000259" key="20">
    <source>
        <dbReference type="Pfam" id="PF00925"/>
    </source>
</evidence>
<feature type="region of interest" description="GTP cyclohydrolase II" evidence="19">
    <location>
        <begin position="203"/>
        <end position="400"/>
    </location>
</feature>
<dbReference type="FunFam" id="3.40.50.10990:FF:000001">
    <property type="entry name" value="Riboflavin biosynthesis protein RibBA"/>
    <property type="match status" value="1"/>
</dbReference>
<comment type="similarity">
    <text evidence="19">In the C-terminal section; belongs to the GTP cyclohydrolase II family.</text>
</comment>
<evidence type="ECO:0000313" key="21">
    <source>
        <dbReference type="EMBL" id="MBT9144327.1"/>
    </source>
</evidence>
<evidence type="ECO:0000256" key="1">
    <source>
        <dbReference type="ARBA" id="ARBA00000141"/>
    </source>
</evidence>
<evidence type="ECO:0000256" key="8">
    <source>
        <dbReference type="ARBA" id="ARBA00022723"/>
    </source>
</evidence>
<dbReference type="CDD" id="cd00641">
    <property type="entry name" value="GTP_cyclohydro2"/>
    <property type="match status" value="1"/>
</dbReference>
<dbReference type="SUPFAM" id="SSF142695">
    <property type="entry name" value="RibA-like"/>
    <property type="match status" value="1"/>
</dbReference>
<dbReference type="GO" id="GO:0005525">
    <property type="term" value="F:GTP binding"/>
    <property type="evidence" value="ECO:0007669"/>
    <property type="project" value="UniProtKB-KW"/>
</dbReference>
<comment type="cofactor">
    <cofactor evidence="19">
        <name>Zn(2+)</name>
        <dbReference type="ChEBI" id="CHEBI:29105"/>
    </cofactor>
    <text evidence="19">Binds 1 zinc ion per subunit.</text>
</comment>
<dbReference type="InterPro" id="IPR000926">
    <property type="entry name" value="RibA"/>
</dbReference>
<protein>
    <recommendedName>
        <fullName evidence="19">Riboflavin biosynthesis protein RibBA</fullName>
    </recommendedName>
    <domain>
        <recommendedName>
            <fullName evidence="19">3,4-dihydroxy-2-butanone 4-phosphate synthase</fullName>
            <shortName evidence="19">DHBP synthase</shortName>
            <ecNumber evidence="19">4.1.99.12</ecNumber>
        </recommendedName>
    </domain>
    <domain>
        <recommendedName>
            <fullName evidence="19">GTP cyclohydrolase-2</fullName>
            <ecNumber evidence="19">3.5.4.25</ecNumber>
        </recommendedName>
        <alternativeName>
            <fullName evidence="19">GTP cyclohydrolase II</fullName>
        </alternativeName>
    </domain>
</protein>
<feature type="binding site" evidence="19">
    <location>
        <position position="269"/>
    </location>
    <ligand>
        <name>Zn(2+)</name>
        <dbReference type="ChEBI" id="CHEBI:29105"/>
        <note>catalytic</note>
    </ligand>
</feature>
<dbReference type="GO" id="GO:0009231">
    <property type="term" value="P:riboflavin biosynthetic process"/>
    <property type="evidence" value="ECO:0007669"/>
    <property type="project" value="UniProtKB-UniRule"/>
</dbReference>
<feature type="binding site" evidence="19">
    <location>
        <position position="30"/>
    </location>
    <ligand>
        <name>Mg(2+)</name>
        <dbReference type="ChEBI" id="CHEBI:18420"/>
        <label>2</label>
    </ligand>
</feature>
<comment type="catalytic activity">
    <reaction evidence="18 19">
        <text>GTP + 4 H2O = 2,5-diamino-6-hydroxy-4-(5-phosphoribosylamino)-pyrimidine + formate + 2 phosphate + 3 H(+)</text>
        <dbReference type="Rhea" id="RHEA:23704"/>
        <dbReference type="ChEBI" id="CHEBI:15377"/>
        <dbReference type="ChEBI" id="CHEBI:15378"/>
        <dbReference type="ChEBI" id="CHEBI:15740"/>
        <dbReference type="ChEBI" id="CHEBI:37565"/>
        <dbReference type="ChEBI" id="CHEBI:43474"/>
        <dbReference type="ChEBI" id="CHEBI:58614"/>
        <dbReference type="EC" id="3.5.4.25"/>
    </reaction>
</comment>
<keyword evidence="10 19" id="KW-0378">Hydrolase</keyword>
<dbReference type="HAMAP" id="MF_00179">
    <property type="entry name" value="RibA"/>
    <property type="match status" value="1"/>
</dbReference>
<keyword evidence="12 19" id="KW-0460">Magnesium</keyword>
<evidence type="ECO:0000256" key="10">
    <source>
        <dbReference type="ARBA" id="ARBA00022801"/>
    </source>
</evidence>
<keyword evidence="13 19" id="KW-0342">GTP-binding</keyword>
<evidence type="ECO:0000256" key="13">
    <source>
        <dbReference type="ARBA" id="ARBA00023134"/>
    </source>
</evidence>
<evidence type="ECO:0000256" key="14">
    <source>
        <dbReference type="ARBA" id="ARBA00023211"/>
    </source>
</evidence>
<feature type="binding site" evidence="19">
    <location>
        <begin position="253"/>
        <end position="257"/>
    </location>
    <ligand>
        <name>GTP</name>
        <dbReference type="ChEBI" id="CHEBI:37565"/>
    </ligand>
</feature>
<dbReference type="AlphaFoldDB" id="A0A9E2F130"/>
<feature type="active site" description="Proton acceptor; for GTP cyclohydrolase activity" evidence="19">
    <location>
        <position position="330"/>
    </location>
</feature>
<evidence type="ECO:0000256" key="4">
    <source>
        <dbReference type="ARBA" id="ARBA00004853"/>
    </source>
</evidence>
<name>A0A9E2F130_PSYF1</name>
<keyword evidence="8 19" id="KW-0479">Metal-binding</keyword>
<sequence>MNVNFSLIPEILEDLRKGKMIIVVDDEHRENEGDLVMAAEMVTPEAVNFMATYGKGLICVPMTEARLKELDLPMMIPGGNYMCDTAFTISVDGIDTITGISAYERAQTIKKLTEPTSKSHDFKKPGHIFPLKAKEGGVLKRPGHTEAAVDLASLAGLYPAGVICEIMNDDGTMSRLPQLLEFSKKYSLKITTIAELVKYRFKQEKLVNKITTANLPTSYGTFKLLVYEDKIENNYHIALQKGSFNPEEPVLIRIHSECLTGDVFSSIRCDCGEQLSSALTMIEKNQNGLLLYMRQEGRGIGIMNKIKAYKLQDEGKDTVEANLALGFEADLREYGLGAQIIKDLGIRKVRLITNNPQKISDLNEYGVEVIERIPLTVCPQPANLKYLKTKKEKMGHLLDL</sequence>
<evidence type="ECO:0000256" key="6">
    <source>
        <dbReference type="ARBA" id="ARBA00005520"/>
    </source>
</evidence>
<dbReference type="Proteomes" id="UP000811545">
    <property type="component" value="Unassembled WGS sequence"/>
</dbReference>
<proteinExistence type="inferred from homology"/>
<feature type="binding site" evidence="19">
    <location>
        <position position="274"/>
    </location>
    <ligand>
        <name>GTP</name>
        <dbReference type="ChEBI" id="CHEBI:37565"/>
    </ligand>
</feature>
<evidence type="ECO:0000256" key="3">
    <source>
        <dbReference type="ARBA" id="ARBA00002284"/>
    </source>
</evidence>
<comment type="catalytic activity">
    <reaction evidence="1 19">
        <text>D-ribulose 5-phosphate = (2S)-2-hydroxy-3-oxobutyl phosphate + formate + H(+)</text>
        <dbReference type="Rhea" id="RHEA:18457"/>
        <dbReference type="ChEBI" id="CHEBI:15378"/>
        <dbReference type="ChEBI" id="CHEBI:15740"/>
        <dbReference type="ChEBI" id="CHEBI:58121"/>
        <dbReference type="ChEBI" id="CHEBI:58830"/>
        <dbReference type="EC" id="4.1.99.12"/>
    </reaction>
</comment>
<dbReference type="Pfam" id="PF00925">
    <property type="entry name" value="GTP_cyclohydro2"/>
    <property type="match status" value="1"/>
</dbReference>
<keyword evidence="15 19" id="KW-0456">Lyase</keyword>
<evidence type="ECO:0000256" key="15">
    <source>
        <dbReference type="ARBA" id="ARBA00023239"/>
    </source>
</evidence>
<comment type="function">
    <text evidence="3 19">Catalyzes the conversion of D-ribulose 5-phosphate to formate and 3,4-dihydroxy-2-butanone 4-phosphate.</text>
</comment>
<feature type="binding site" evidence="19">
    <location>
        <position position="353"/>
    </location>
    <ligand>
        <name>GTP</name>
        <dbReference type="ChEBI" id="CHEBI:37565"/>
    </ligand>
</feature>
<dbReference type="Pfam" id="PF00926">
    <property type="entry name" value="DHBP_synthase"/>
    <property type="match status" value="1"/>
</dbReference>
<comment type="function">
    <text evidence="17 19">Catalyzes the conversion of GTP to 2,5-diamino-6-ribosylamino-4(3H)-pyrimidinone 5'-phosphate (DARP), formate and pyrophosphate.</text>
</comment>
<evidence type="ECO:0000256" key="17">
    <source>
        <dbReference type="ARBA" id="ARBA00043932"/>
    </source>
</evidence>
<dbReference type="GO" id="GO:0003935">
    <property type="term" value="F:GTP cyclohydrolase II activity"/>
    <property type="evidence" value="ECO:0007669"/>
    <property type="project" value="UniProtKB-UniRule"/>
</dbReference>
<dbReference type="InterPro" id="IPR032677">
    <property type="entry name" value="GTP_cyclohydro_II"/>
</dbReference>
<accession>A0A9E2F130</accession>